<protein>
    <submittedName>
        <fullName evidence="4">Phospholipase/Carboxylesterase</fullName>
    </submittedName>
</protein>
<evidence type="ECO:0000259" key="3">
    <source>
        <dbReference type="Pfam" id="PF02230"/>
    </source>
</evidence>
<comment type="caution">
    <text evidence="4">The sequence shown here is derived from an EMBL/GenBank/DDBJ whole genome shotgun (WGS) entry which is preliminary data.</text>
</comment>
<dbReference type="Proteomes" id="UP000003922">
    <property type="component" value="Unassembled WGS sequence"/>
</dbReference>
<dbReference type="RefSeq" id="WP_007306726.1">
    <property type="nucleotide sequence ID" value="NZ_AADV02000063.1"/>
</dbReference>
<reference evidence="4" key="1">
    <citation type="submission" date="2004-02" db="EMBL/GenBank/DDBJ databases">
        <authorList>
            <consortium name="DOE Joint Genome Institute"/>
        </authorList>
    </citation>
    <scope>NUCLEOTIDE SEQUENCE [LARGE SCALE GENOMIC DNA]</scope>
    <source>
        <strain evidence="4">WH 8501</strain>
    </source>
</reference>
<comment type="similarity">
    <text evidence="1">Belongs to the AB hydrolase superfamily. AB hydrolase 2 family.</text>
</comment>
<organism evidence="4 5">
    <name type="scientific">Crocosphaera watsonii WH 8501</name>
    <dbReference type="NCBI Taxonomy" id="165597"/>
    <lineage>
        <taxon>Bacteria</taxon>
        <taxon>Bacillati</taxon>
        <taxon>Cyanobacteriota</taxon>
        <taxon>Cyanophyceae</taxon>
        <taxon>Oscillatoriophycideae</taxon>
        <taxon>Chroococcales</taxon>
        <taxon>Aphanothecaceae</taxon>
        <taxon>Crocosphaera</taxon>
    </lineage>
</organism>
<dbReference type="GO" id="GO:0016787">
    <property type="term" value="F:hydrolase activity"/>
    <property type="evidence" value="ECO:0007669"/>
    <property type="project" value="UniProtKB-KW"/>
</dbReference>
<sequence>MSLEAISIKPQNSEPKNILVMLHGWGANAEDLAPLSSMLNLPDYQLLFPNAPFPHPEVPGGLAWYALDTGKYEGIDESRQMLKDWLLSLEENTGIPLSRTILSGFSQGGAMSLDVGINFPLAGICSLSGYLQFQPQKLASILPPILIIHGKNDMVVPLEMAKKARDKLTAIDAKIEYYELAMGHEIPANILPIFEKFIKANN</sequence>
<dbReference type="AlphaFoldDB" id="Q4C0A2"/>
<evidence type="ECO:0000256" key="2">
    <source>
        <dbReference type="ARBA" id="ARBA00022801"/>
    </source>
</evidence>
<name>Q4C0A2_CROWT</name>
<dbReference type="PANTHER" id="PTHR10655:SF17">
    <property type="entry name" value="LYSOPHOSPHOLIPASE-LIKE PROTEIN 1"/>
    <property type="match status" value="1"/>
</dbReference>
<reference evidence="4" key="2">
    <citation type="submission" date="2005-06" db="EMBL/GenBank/DDBJ databases">
        <title>Sequencing of the draft genome and assembly of Crocosphaera watsonii WH 8501.</title>
        <authorList>
            <consortium name="US DOE Joint Genome Institute (JGI-PGF)"/>
            <person name="Copeland A."/>
            <person name="Lucas S."/>
            <person name="Lapidus A."/>
            <person name="Barry K."/>
            <person name="Detter C."/>
            <person name="Glavina T."/>
            <person name="Hammon N."/>
            <person name="Israni S."/>
            <person name="Pitluck S."/>
            <person name="Richardson P."/>
        </authorList>
    </citation>
    <scope>NUCLEOTIDE SEQUENCE [LARGE SCALE GENOMIC DNA]</scope>
    <source>
        <strain evidence="4">WH 8501</strain>
    </source>
</reference>
<dbReference type="ESTHER" id="crowt-q4c0a2">
    <property type="family name" value="LYsophospholipase_carboxylesterase"/>
</dbReference>
<evidence type="ECO:0000313" key="5">
    <source>
        <dbReference type="Proteomes" id="UP000003922"/>
    </source>
</evidence>
<keyword evidence="5" id="KW-1185">Reference proteome</keyword>
<gene>
    <name evidence="4" type="ORF">CwatDRAFT_2597</name>
</gene>
<proteinExistence type="inferred from homology"/>
<dbReference type="EMBL" id="AADV02000063">
    <property type="protein sequence ID" value="EAM49582.1"/>
    <property type="molecule type" value="Genomic_DNA"/>
</dbReference>
<dbReference type="Pfam" id="PF02230">
    <property type="entry name" value="Abhydrolase_2"/>
    <property type="match status" value="1"/>
</dbReference>
<feature type="domain" description="Phospholipase/carboxylesterase/thioesterase" evidence="3">
    <location>
        <begin position="7"/>
        <end position="201"/>
    </location>
</feature>
<evidence type="ECO:0000313" key="4">
    <source>
        <dbReference type="EMBL" id="EAM49582.1"/>
    </source>
</evidence>
<accession>Q4C0A2</accession>
<dbReference type="Gene3D" id="3.40.50.1820">
    <property type="entry name" value="alpha/beta hydrolase"/>
    <property type="match status" value="1"/>
</dbReference>
<evidence type="ECO:0000256" key="1">
    <source>
        <dbReference type="ARBA" id="ARBA00006499"/>
    </source>
</evidence>
<dbReference type="PANTHER" id="PTHR10655">
    <property type="entry name" value="LYSOPHOSPHOLIPASE-RELATED"/>
    <property type="match status" value="1"/>
</dbReference>
<dbReference type="InterPro" id="IPR003140">
    <property type="entry name" value="PLipase/COase/thioEstase"/>
</dbReference>
<dbReference type="OrthoDB" id="9801763at2"/>
<reference evidence="4" key="3">
    <citation type="submission" date="2016-12" db="EMBL/GenBank/DDBJ databases">
        <title>Annotation of the draft genome assembly of Crocosphaera watsonii WH 8501.</title>
        <authorList>
            <consortium name="US DOE Joint Genome Institute (JGI-ORNL)"/>
            <person name="Larimer F."/>
            <person name="Land M."/>
        </authorList>
    </citation>
    <scope>NUCLEOTIDE SEQUENCE</scope>
    <source>
        <strain evidence="4">WH 8501</strain>
    </source>
</reference>
<dbReference type="InterPro" id="IPR050565">
    <property type="entry name" value="LYPA1-2/EST-like"/>
</dbReference>
<keyword evidence="2" id="KW-0378">Hydrolase</keyword>
<dbReference type="KEGG" id="cwa:CwatDRAFT_2597"/>
<dbReference type="SUPFAM" id="SSF53474">
    <property type="entry name" value="alpha/beta-Hydrolases"/>
    <property type="match status" value="1"/>
</dbReference>
<dbReference type="InterPro" id="IPR029058">
    <property type="entry name" value="AB_hydrolase_fold"/>
</dbReference>